<dbReference type="Proteomes" id="UP000192441">
    <property type="component" value="Unassembled WGS sequence"/>
</dbReference>
<dbReference type="AlphaFoldDB" id="A0A7I7WBY1"/>
<dbReference type="EMBL" id="MVHM01000012">
    <property type="protein sequence ID" value="ORA35408.1"/>
    <property type="molecule type" value="Genomic_DNA"/>
</dbReference>
<protein>
    <submittedName>
        <fullName evidence="2">Uncharacterized protein</fullName>
    </submittedName>
</protein>
<keyword evidence="4" id="KW-1185">Reference proteome</keyword>
<proteinExistence type="predicted"/>
<dbReference type="RefSeq" id="WP_083132675.1">
    <property type="nucleotide sequence ID" value="NZ_AP022607.1"/>
</dbReference>
<reference evidence="1 4" key="2">
    <citation type="journal article" date="2019" name="Emerg. Microbes Infect.">
        <title>Comprehensive subspecies identification of 175 nontuberculous mycobacteria species based on 7547 genomic profiles.</title>
        <authorList>
            <person name="Matsumoto Y."/>
            <person name="Kinjo T."/>
            <person name="Motooka D."/>
            <person name="Nabeya D."/>
            <person name="Jung N."/>
            <person name="Uechi K."/>
            <person name="Horii T."/>
            <person name="Iida T."/>
            <person name="Fujita J."/>
            <person name="Nakamura S."/>
        </authorList>
    </citation>
    <scope>NUCLEOTIDE SEQUENCE [LARGE SCALE GENOMIC DNA]</scope>
    <source>
        <strain evidence="1 4">JCM 12687</strain>
        <plasmid evidence="1">pJCM12687</plasmid>
    </source>
</reference>
<reference evidence="1" key="3">
    <citation type="submission" date="2020-02" db="EMBL/GenBank/DDBJ databases">
        <authorList>
            <person name="Matsumoto Y."/>
            <person name="Motooka D."/>
            <person name="Nakamura S."/>
        </authorList>
    </citation>
    <scope>NUCLEOTIDE SEQUENCE</scope>
    <source>
        <strain evidence="1">JCM 12687</strain>
        <plasmid evidence="1">pJCM12687</plasmid>
    </source>
</reference>
<dbReference type="EMBL" id="AP022607">
    <property type="protein sequence ID" value="BBZ15099.1"/>
    <property type="molecule type" value="Genomic_DNA"/>
</dbReference>
<dbReference type="Proteomes" id="UP000467379">
    <property type="component" value="Plasmid pJCM12687"/>
</dbReference>
<accession>A0A7I7WBY1</accession>
<geneLocation type="plasmid" evidence="1 4">
    <name>pJCM12687</name>
</geneLocation>
<evidence type="ECO:0000313" key="3">
    <source>
        <dbReference type="Proteomes" id="UP000192441"/>
    </source>
</evidence>
<gene>
    <name evidence="2" type="ORF">BST20_17560</name>
    <name evidence="1" type="ORF">MBRA_52940</name>
</gene>
<reference evidence="2 3" key="1">
    <citation type="submission" date="2016-12" db="EMBL/GenBank/DDBJ databases">
        <title>The new phylogeny of genus Mycobacterium.</title>
        <authorList>
            <person name="Tortoli E."/>
            <person name="Trovato A."/>
            <person name="Cirillo D.M."/>
        </authorList>
    </citation>
    <scope>NUCLEOTIDE SEQUENCE [LARGE SCALE GENOMIC DNA]</scope>
    <source>
        <strain evidence="2 3">DSM 44624</strain>
    </source>
</reference>
<sequence length="123" mass="13745">MADRDAESVFFMNPQEVVWELARTLIRGQQTLATMRRTVESAKKVAAAAPAETQQVIDAFNEFERNWYEAALPSMVASFKLAVEVYDTFGPGDTRITDPVDAAIWNNKHHVWTAELGGTPTTE</sequence>
<name>A0A7I7WBY1_9MYCO</name>
<evidence type="ECO:0000313" key="2">
    <source>
        <dbReference type="EMBL" id="ORA35408.1"/>
    </source>
</evidence>
<evidence type="ECO:0000313" key="1">
    <source>
        <dbReference type="EMBL" id="BBZ15099.1"/>
    </source>
</evidence>
<organism evidence="2 3">
    <name type="scientific">Mycobacterium branderi</name>
    <dbReference type="NCBI Taxonomy" id="43348"/>
    <lineage>
        <taxon>Bacteria</taxon>
        <taxon>Bacillati</taxon>
        <taxon>Actinomycetota</taxon>
        <taxon>Actinomycetes</taxon>
        <taxon>Mycobacteriales</taxon>
        <taxon>Mycobacteriaceae</taxon>
        <taxon>Mycobacterium</taxon>
    </lineage>
</organism>
<keyword evidence="1" id="KW-0614">Plasmid</keyword>
<evidence type="ECO:0000313" key="4">
    <source>
        <dbReference type="Proteomes" id="UP000467379"/>
    </source>
</evidence>
<dbReference type="OrthoDB" id="4639626at2"/>